<evidence type="ECO:0000313" key="2">
    <source>
        <dbReference type="EMBL" id="GAU42481.1"/>
    </source>
</evidence>
<reference evidence="3" key="1">
    <citation type="journal article" date="2017" name="Front. Plant Sci.">
        <title>Climate Clever Clovers: New Paradigm to Reduce the Environmental Footprint of Ruminants by Breeding Low Methanogenic Forages Utilizing Haplotype Variation.</title>
        <authorList>
            <person name="Kaur P."/>
            <person name="Appels R."/>
            <person name="Bayer P.E."/>
            <person name="Keeble-Gagnere G."/>
            <person name="Wang J."/>
            <person name="Hirakawa H."/>
            <person name="Shirasawa K."/>
            <person name="Vercoe P."/>
            <person name="Stefanova K."/>
            <person name="Durmic Z."/>
            <person name="Nichols P."/>
            <person name="Revell C."/>
            <person name="Isobe S.N."/>
            <person name="Edwards D."/>
            <person name="Erskine W."/>
        </authorList>
    </citation>
    <scope>NUCLEOTIDE SEQUENCE [LARGE SCALE GENOMIC DNA]</scope>
    <source>
        <strain evidence="3">cv. Daliak</strain>
    </source>
</reference>
<feature type="region of interest" description="Disordered" evidence="1">
    <location>
        <begin position="1"/>
        <end position="82"/>
    </location>
</feature>
<name>A0A2Z6NFF4_TRISU</name>
<dbReference type="Proteomes" id="UP000242715">
    <property type="component" value="Unassembled WGS sequence"/>
</dbReference>
<evidence type="ECO:0000256" key="1">
    <source>
        <dbReference type="SAM" id="MobiDB-lite"/>
    </source>
</evidence>
<feature type="compositionally biased region" description="Polar residues" evidence="1">
    <location>
        <begin position="1"/>
        <end position="17"/>
    </location>
</feature>
<dbReference type="AlphaFoldDB" id="A0A2Z6NFF4"/>
<gene>
    <name evidence="2" type="ORF">TSUD_100930</name>
</gene>
<protein>
    <submittedName>
        <fullName evidence="2">Uncharacterized protein</fullName>
    </submittedName>
</protein>
<organism evidence="2 3">
    <name type="scientific">Trifolium subterraneum</name>
    <name type="common">Subterranean clover</name>
    <dbReference type="NCBI Taxonomy" id="3900"/>
    <lineage>
        <taxon>Eukaryota</taxon>
        <taxon>Viridiplantae</taxon>
        <taxon>Streptophyta</taxon>
        <taxon>Embryophyta</taxon>
        <taxon>Tracheophyta</taxon>
        <taxon>Spermatophyta</taxon>
        <taxon>Magnoliopsida</taxon>
        <taxon>eudicotyledons</taxon>
        <taxon>Gunneridae</taxon>
        <taxon>Pentapetalae</taxon>
        <taxon>rosids</taxon>
        <taxon>fabids</taxon>
        <taxon>Fabales</taxon>
        <taxon>Fabaceae</taxon>
        <taxon>Papilionoideae</taxon>
        <taxon>50 kb inversion clade</taxon>
        <taxon>NPAAA clade</taxon>
        <taxon>Hologalegina</taxon>
        <taxon>IRL clade</taxon>
        <taxon>Trifolieae</taxon>
        <taxon>Trifolium</taxon>
    </lineage>
</organism>
<evidence type="ECO:0000313" key="3">
    <source>
        <dbReference type="Proteomes" id="UP000242715"/>
    </source>
</evidence>
<accession>A0A2Z6NFF4</accession>
<feature type="compositionally biased region" description="Low complexity" evidence="1">
    <location>
        <begin position="19"/>
        <end position="58"/>
    </location>
</feature>
<dbReference type="OrthoDB" id="1433867at2759"/>
<keyword evidence="3" id="KW-1185">Reference proteome</keyword>
<sequence length="136" mass="14655">MSRSNTNTESETINKLKSSGRTSSNTSSNIANSPLFSTTSSLNSSSSSYHDNMSNSSSHEVNNIPKSPPMKGTNGSSIGFDFVGQRRKCKGVGSYKESEFDSIQYKKKIIMEGILERSHSRASLLTSAGSTPMTKS</sequence>
<dbReference type="EMBL" id="DF973921">
    <property type="protein sequence ID" value="GAU42481.1"/>
    <property type="molecule type" value="Genomic_DNA"/>
</dbReference>
<proteinExistence type="predicted"/>